<proteinExistence type="predicted"/>
<evidence type="ECO:0000313" key="1">
    <source>
        <dbReference type="EMBL" id="CBE69536.1"/>
    </source>
</evidence>
<gene>
    <name evidence="1" type="ORF">DAMO_2463</name>
</gene>
<dbReference type="AlphaFoldDB" id="D5MJF1"/>
<name>D5MJF1_METO1</name>
<sequence>MQPSESRPEHYTPEASYCYLSYTPSINNTNTRNHRALSSAKVLPEIIALPNTVEGMAGADANL</sequence>
<dbReference type="STRING" id="671143.DAMO_2463"/>
<accession>D5MJF1</accession>
<reference evidence="1 2" key="1">
    <citation type="journal article" date="2010" name="Nature">
        <title>Nitrite-driven anaerobic methane oxidation by oxygenic bacteria.</title>
        <authorList>
            <person name="Ettwig K.F."/>
            <person name="Butler M.K."/>
            <person name="Le Paslier D."/>
            <person name="Pelletier E."/>
            <person name="Mangenot S."/>
            <person name="Kuypers M.M.M."/>
            <person name="Schreiber F."/>
            <person name="Dutilh B.E."/>
            <person name="Zedelius J."/>
            <person name="de Beer D."/>
            <person name="Gloerich J."/>
            <person name="Wessels H.J.C.T."/>
            <person name="van Allen T."/>
            <person name="Luesken F."/>
            <person name="Wu M."/>
            <person name="van de Pas-Schoonen K.T."/>
            <person name="Op den Camp H.J.M."/>
            <person name="Janssen-Megens E.M."/>
            <person name="Francoijs K-J."/>
            <person name="Stunnenberg H."/>
            <person name="Weissenbach J."/>
            <person name="Jetten M.S.M."/>
            <person name="Strous M."/>
        </authorList>
    </citation>
    <scope>NUCLEOTIDE SEQUENCE [LARGE SCALE GENOMIC DNA]</scope>
</reference>
<dbReference type="HOGENOM" id="CLU_2877441_0_0_0"/>
<dbReference type="Proteomes" id="UP000006898">
    <property type="component" value="Chromosome"/>
</dbReference>
<dbReference type="EMBL" id="FP565575">
    <property type="protein sequence ID" value="CBE69536.1"/>
    <property type="molecule type" value="Genomic_DNA"/>
</dbReference>
<protein>
    <submittedName>
        <fullName evidence="1">Uncharacterized protein</fullName>
    </submittedName>
</protein>
<organism evidence="1 2">
    <name type="scientific">Methylomirabilis oxygeniifera</name>
    <dbReference type="NCBI Taxonomy" id="671143"/>
    <lineage>
        <taxon>Bacteria</taxon>
        <taxon>Candidatus Methylomirabilota</taxon>
        <taxon>Candidatus Methylomirabilia</taxon>
        <taxon>Candidatus Methylomirabilales</taxon>
        <taxon>Candidatus Methylomirabilaceae</taxon>
        <taxon>Candidatus Methylomirabilis</taxon>
    </lineage>
</organism>
<evidence type="ECO:0000313" key="2">
    <source>
        <dbReference type="Proteomes" id="UP000006898"/>
    </source>
</evidence>
<dbReference type="KEGG" id="mox:DAMO_2463"/>